<dbReference type="EMBL" id="SJPW01000005">
    <property type="protein sequence ID" value="TWU50660.1"/>
    <property type="molecule type" value="Genomic_DNA"/>
</dbReference>
<dbReference type="RefSeq" id="WP_146459359.1">
    <property type="nucleotide sequence ID" value="NZ_SJPW01000005.1"/>
</dbReference>
<keyword evidence="1" id="KW-1133">Transmembrane helix</keyword>
<organism evidence="2 3">
    <name type="scientific">Rubripirellula tenax</name>
    <dbReference type="NCBI Taxonomy" id="2528015"/>
    <lineage>
        <taxon>Bacteria</taxon>
        <taxon>Pseudomonadati</taxon>
        <taxon>Planctomycetota</taxon>
        <taxon>Planctomycetia</taxon>
        <taxon>Pirellulales</taxon>
        <taxon>Pirellulaceae</taxon>
        <taxon>Rubripirellula</taxon>
    </lineage>
</organism>
<reference evidence="2 3" key="1">
    <citation type="submission" date="2019-02" db="EMBL/GenBank/DDBJ databases">
        <title>Deep-cultivation of Planctomycetes and their phenomic and genomic characterization uncovers novel biology.</title>
        <authorList>
            <person name="Wiegand S."/>
            <person name="Jogler M."/>
            <person name="Boedeker C."/>
            <person name="Pinto D."/>
            <person name="Vollmers J."/>
            <person name="Rivas-Marin E."/>
            <person name="Kohn T."/>
            <person name="Peeters S.H."/>
            <person name="Heuer A."/>
            <person name="Rast P."/>
            <person name="Oberbeckmann S."/>
            <person name="Bunk B."/>
            <person name="Jeske O."/>
            <person name="Meyerdierks A."/>
            <person name="Storesund J.E."/>
            <person name="Kallscheuer N."/>
            <person name="Luecker S."/>
            <person name="Lage O.M."/>
            <person name="Pohl T."/>
            <person name="Merkel B.J."/>
            <person name="Hornburger P."/>
            <person name="Mueller R.-W."/>
            <person name="Bruemmer F."/>
            <person name="Labrenz M."/>
            <person name="Spormann A.M."/>
            <person name="Op Den Camp H."/>
            <person name="Overmann J."/>
            <person name="Amann R."/>
            <person name="Jetten M.S.M."/>
            <person name="Mascher T."/>
            <person name="Medema M.H."/>
            <person name="Devos D.P."/>
            <person name="Kaster A.-K."/>
            <person name="Ovreas L."/>
            <person name="Rohde M."/>
            <person name="Galperin M.Y."/>
            <person name="Jogler C."/>
        </authorList>
    </citation>
    <scope>NUCLEOTIDE SEQUENCE [LARGE SCALE GENOMIC DNA]</scope>
    <source>
        <strain evidence="2 3">Poly51</strain>
    </source>
</reference>
<protein>
    <submittedName>
        <fullName evidence="2">Uncharacterized protein</fullName>
    </submittedName>
</protein>
<evidence type="ECO:0000313" key="2">
    <source>
        <dbReference type="EMBL" id="TWU50660.1"/>
    </source>
</evidence>
<keyword evidence="3" id="KW-1185">Reference proteome</keyword>
<keyword evidence="1" id="KW-0812">Transmembrane</keyword>
<evidence type="ECO:0000256" key="1">
    <source>
        <dbReference type="SAM" id="Phobius"/>
    </source>
</evidence>
<accession>A0A5C6EQU9</accession>
<name>A0A5C6EQU9_9BACT</name>
<comment type="caution">
    <text evidence="2">The sequence shown here is derived from an EMBL/GenBank/DDBJ whole genome shotgun (WGS) entry which is preliminary data.</text>
</comment>
<proteinExistence type="predicted"/>
<evidence type="ECO:0000313" key="3">
    <source>
        <dbReference type="Proteomes" id="UP000318288"/>
    </source>
</evidence>
<keyword evidence="1" id="KW-0472">Membrane</keyword>
<dbReference type="Proteomes" id="UP000318288">
    <property type="component" value="Unassembled WGS sequence"/>
</dbReference>
<sequence>MTIEQRLAKLESQNRWLKRIAYVSATFFGLAILVAATYPDRIVGSMSIIGQAGTQAYLGPEILSMDDTRHVRRLYLGMDDEGSPNLTLYGKLGKRRGSLEVDHQSGRGGLYLYDKNDTLRVWLDETELLFYDENGNVTKQF</sequence>
<dbReference type="AlphaFoldDB" id="A0A5C6EQU9"/>
<gene>
    <name evidence="2" type="ORF">Poly51_39530</name>
</gene>
<feature type="transmembrane region" description="Helical" evidence="1">
    <location>
        <begin position="20"/>
        <end position="38"/>
    </location>
</feature>